<dbReference type="PANTHER" id="PTHR42685:SF22">
    <property type="entry name" value="CONDITIONED MEDIUM FACTOR RECEPTOR 1"/>
    <property type="match status" value="1"/>
</dbReference>
<keyword evidence="3" id="KW-1185">Reference proteome</keyword>
<sequence>MYDAIIIGARVAGSSTARLLALRGYKVLCVDRARFPSDTVSTHMITVEGSARLRRWGLLDSIAATGCPAVTNIDLHLDFPRYGPFVLSGFPEPVDDGFAAIYAPKRTILDKLLIDAAAAAGAEVRQGFTVDELITDDGGAVTGIRGHCGNGRTVIEKSRIVIGADGYRSLVANAVNAPRYHYAAPKAFGYYTYWTGVPIDSLEFYTRPGMTIIAFPTHDQHAAVFVERPERDFSGFKKNIEHNYRATVAEAAPNLARRIDEGELAHRFMGVGNRSNFFRKPGGPGWALVGDAGAHKDPITAQGITDAFRDAELLAEAIDSSFSRGTPLQEALDTYEYRRNAALKPIYDFIVDHAAMEPFDDAFQDVLAALRGNPTGLSNFFGVIQNTVAWADFFSPQNLSALLEPGVEPMAS</sequence>
<proteinExistence type="predicted"/>
<dbReference type="SUPFAM" id="SSF51905">
    <property type="entry name" value="FAD/NAD(P)-binding domain"/>
    <property type="match status" value="1"/>
</dbReference>
<dbReference type="PRINTS" id="PR00420">
    <property type="entry name" value="RNGMNOXGNASE"/>
</dbReference>
<organism evidence="2 3">
    <name type="scientific">Naumannella cuiyingiana</name>
    <dbReference type="NCBI Taxonomy" id="1347891"/>
    <lineage>
        <taxon>Bacteria</taxon>
        <taxon>Bacillati</taxon>
        <taxon>Actinomycetota</taxon>
        <taxon>Actinomycetes</taxon>
        <taxon>Propionibacteriales</taxon>
        <taxon>Propionibacteriaceae</taxon>
        <taxon>Naumannella</taxon>
    </lineage>
</organism>
<dbReference type="Gene3D" id="3.50.50.60">
    <property type="entry name" value="FAD/NAD(P)-binding domain"/>
    <property type="match status" value="1"/>
</dbReference>
<dbReference type="Proteomes" id="UP000527616">
    <property type="component" value="Unassembled WGS sequence"/>
</dbReference>
<dbReference type="InterPro" id="IPR036188">
    <property type="entry name" value="FAD/NAD-bd_sf"/>
</dbReference>
<dbReference type="AlphaFoldDB" id="A0A7Z0D7Z1"/>
<evidence type="ECO:0000259" key="1">
    <source>
        <dbReference type="Pfam" id="PF01494"/>
    </source>
</evidence>
<protein>
    <submittedName>
        <fullName evidence="2">Flavin-dependent dehydrogenase</fullName>
    </submittedName>
</protein>
<accession>A0A7Z0D7Z1</accession>
<reference evidence="2 3" key="1">
    <citation type="submission" date="2020-07" db="EMBL/GenBank/DDBJ databases">
        <title>Sequencing the genomes of 1000 actinobacteria strains.</title>
        <authorList>
            <person name="Klenk H.-P."/>
        </authorList>
    </citation>
    <scope>NUCLEOTIDE SEQUENCE [LARGE SCALE GENOMIC DNA]</scope>
    <source>
        <strain evidence="2 3">DSM 103164</strain>
    </source>
</reference>
<name>A0A7Z0D7Z1_9ACTN</name>
<dbReference type="RefSeq" id="WP_179444450.1">
    <property type="nucleotide sequence ID" value="NZ_JACBZS010000001.1"/>
</dbReference>
<evidence type="ECO:0000313" key="2">
    <source>
        <dbReference type="EMBL" id="NYI70500.1"/>
    </source>
</evidence>
<dbReference type="GO" id="GO:0071949">
    <property type="term" value="F:FAD binding"/>
    <property type="evidence" value="ECO:0007669"/>
    <property type="project" value="InterPro"/>
</dbReference>
<comment type="caution">
    <text evidence="2">The sequence shown here is derived from an EMBL/GenBank/DDBJ whole genome shotgun (WGS) entry which is preliminary data.</text>
</comment>
<dbReference type="Pfam" id="PF01494">
    <property type="entry name" value="FAD_binding_3"/>
    <property type="match status" value="1"/>
</dbReference>
<dbReference type="EMBL" id="JACBZS010000001">
    <property type="protein sequence ID" value="NYI70500.1"/>
    <property type="molecule type" value="Genomic_DNA"/>
</dbReference>
<dbReference type="PANTHER" id="PTHR42685">
    <property type="entry name" value="GERANYLGERANYL DIPHOSPHATE REDUCTASE"/>
    <property type="match status" value="1"/>
</dbReference>
<evidence type="ECO:0000313" key="3">
    <source>
        <dbReference type="Proteomes" id="UP000527616"/>
    </source>
</evidence>
<feature type="domain" description="FAD-binding" evidence="1">
    <location>
        <begin position="2"/>
        <end position="346"/>
    </location>
</feature>
<dbReference type="InterPro" id="IPR050407">
    <property type="entry name" value="Geranylgeranyl_reductase"/>
</dbReference>
<dbReference type="InterPro" id="IPR002938">
    <property type="entry name" value="FAD-bd"/>
</dbReference>
<gene>
    <name evidence="2" type="ORF">GGQ54_001060</name>
</gene>